<sequence>MTARTLEMGRAVLASSSQELELWLTTLITISPVQHSLDIQQLSPASLLDLLSSGTVWSGRGPGMRVKVTVSLRGEPLPNHQMRDLIFHILEAPVWKQLRLTLEPLNDMELQPDTARFSINHTEHEEIIEERRYHRISSRVPAADTRPPKGVPSIDLGAVHFIMDVLQPKQRPSTKRSRPAVSNLGTKRPRSGADGRCGDTFDNMSGDPILQPNVIRQSRKLNLQTPTASSTSPEYSQTPPNTSSPPNPRCSNRLSLQQCKGAAAMAQSQEHLDVAAAEFAELQIMVDGAMRLSVDGLSKSRSGIKVKASTFHTGLVDVVPSMWRPGYLIAMSQRAHLLPTISRSFSHVAIVKGIAVSLRDKIERLNTAAADQGHAIKRSQDFRDKDMKSTPMSDVTDRLWVHLQKSCVARPLQPLQAFVATSTPSAALSDSEDILEHMDSPPGCKSMQLDTGDDKIIGPNTRLTSLSSTPVTPGSFLDCKPLPSRGQCASYVEES</sequence>
<comment type="caution">
    <text evidence="2">The sequence shown here is derived from an EMBL/GenBank/DDBJ whole genome shotgun (WGS) entry which is preliminary data.</text>
</comment>
<evidence type="ECO:0000313" key="3">
    <source>
        <dbReference type="Proteomes" id="UP000813461"/>
    </source>
</evidence>
<protein>
    <submittedName>
        <fullName evidence="2">Uncharacterized protein</fullName>
    </submittedName>
</protein>
<name>A0A8K0W4W0_9PLEO</name>
<reference evidence="2" key="1">
    <citation type="journal article" date="2021" name="Nat. Commun.">
        <title>Genetic determinants of endophytism in the Arabidopsis root mycobiome.</title>
        <authorList>
            <person name="Mesny F."/>
            <person name="Miyauchi S."/>
            <person name="Thiergart T."/>
            <person name="Pickel B."/>
            <person name="Atanasova L."/>
            <person name="Karlsson M."/>
            <person name="Huettel B."/>
            <person name="Barry K.W."/>
            <person name="Haridas S."/>
            <person name="Chen C."/>
            <person name="Bauer D."/>
            <person name="Andreopoulos W."/>
            <person name="Pangilinan J."/>
            <person name="LaButti K."/>
            <person name="Riley R."/>
            <person name="Lipzen A."/>
            <person name="Clum A."/>
            <person name="Drula E."/>
            <person name="Henrissat B."/>
            <person name="Kohler A."/>
            <person name="Grigoriev I.V."/>
            <person name="Martin F.M."/>
            <person name="Hacquard S."/>
        </authorList>
    </citation>
    <scope>NUCLEOTIDE SEQUENCE</scope>
    <source>
        <strain evidence="2">MPI-SDFR-AT-0120</strain>
    </source>
</reference>
<gene>
    <name evidence="2" type="ORF">FB567DRAFT_6487</name>
</gene>
<evidence type="ECO:0000313" key="2">
    <source>
        <dbReference type="EMBL" id="KAH7094570.1"/>
    </source>
</evidence>
<feature type="region of interest" description="Disordered" evidence="1">
    <location>
        <begin position="166"/>
        <end position="210"/>
    </location>
</feature>
<keyword evidence="3" id="KW-1185">Reference proteome</keyword>
<proteinExistence type="predicted"/>
<organism evidence="2 3">
    <name type="scientific">Paraphoma chrysanthemicola</name>
    <dbReference type="NCBI Taxonomy" id="798071"/>
    <lineage>
        <taxon>Eukaryota</taxon>
        <taxon>Fungi</taxon>
        <taxon>Dikarya</taxon>
        <taxon>Ascomycota</taxon>
        <taxon>Pezizomycotina</taxon>
        <taxon>Dothideomycetes</taxon>
        <taxon>Pleosporomycetidae</taxon>
        <taxon>Pleosporales</taxon>
        <taxon>Pleosporineae</taxon>
        <taxon>Phaeosphaeriaceae</taxon>
        <taxon>Paraphoma</taxon>
    </lineage>
</organism>
<dbReference type="AlphaFoldDB" id="A0A8K0W4W0"/>
<dbReference type="OrthoDB" id="4187154at2759"/>
<feature type="region of interest" description="Disordered" evidence="1">
    <location>
        <begin position="223"/>
        <end position="251"/>
    </location>
</feature>
<dbReference type="EMBL" id="JAGMVJ010000001">
    <property type="protein sequence ID" value="KAH7094570.1"/>
    <property type="molecule type" value="Genomic_DNA"/>
</dbReference>
<evidence type="ECO:0000256" key="1">
    <source>
        <dbReference type="SAM" id="MobiDB-lite"/>
    </source>
</evidence>
<dbReference type="Proteomes" id="UP000813461">
    <property type="component" value="Unassembled WGS sequence"/>
</dbReference>
<feature type="compositionally biased region" description="Polar residues" evidence="1">
    <location>
        <begin position="223"/>
        <end position="237"/>
    </location>
</feature>
<accession>A0A8K0W4W0</accession>